<gene>
    <name evidence="1" type="ORF">BN4615_P7542</name>
</gene>
<dbReference type="EMBL" id="LT559118">
    <property type="protein sequence ID" value="SBO98026.1"/>
    <property type="molecule type" value="Genomic_DNA"/>
</dbReference>
<dbReference type="SUPFAM" id="SSF55781">
    <property type="entry name" value="GAF domain-like"/>
    <property type="match status" value="1"/>
</dbReference>
<dbReference type="RefSeq" id="WP_311131999.1">
    <property type="nucleotide sequence ID" value="NZ_LT559118.1"/>
</dbReference>
<accession>A0A1M4EH15</accession>
<organism evidence="1">
    <name type="scientific">Nonomuraea gerenzanensis</name>
    <dbReference type="NCBI Taxonomy" id="93944"/>
    <lineage>
        <taxon>Bacteria</taxon>
        <taxon>Bacillati</taxon>
        <taxon>Actinomycetota</taxon>
        <taxon>Actinomycetes</taxon>
        <taxon>Streptosporangiales</taxon>
        <taxon>Streptosporangiaceae</taxon>
        <taxon>Nonomuraea</taxon>
    </lineage>
</organism>
<sequence length="167" mass="17979">MPYNRLDVAMRELLSTFSCLEPAELTGRLARTAAAVTGTAYAGFVRVDALRQESCLLHVHTPPGDPLRLRRWLTESGVLKELTASCEAVRLPADVSLGEPGFLATPVPVTAREHTFVWVAGRAFCDGDEHLLGRFATAAGRALEAASGCEAAVRLLRGVRAFRPVPP</sequence>
<protein>
    <recommendedName>
        <fullName evidence="2">GAF domain-containing protein</fullName>
    </recommendedName>
</protein>
<evidence type="ECO:0000313" key="1">
    <source>
        <dbReference type="EMBL" id="SBO98026.1"/>
    </source>
</evidence>
<name>A0A1M4EH15_9ACTN</name>
<evidence type="ECO:0008006" key="2">
    <source>
        <dbReference type="Google" id="ProtNLM"/>
    </source>
</evidence>
<proteinExistence type="predicted"/>
<dbReference type="AlphaFoldDB" id="A0A1M4EH15"/>
<reference evidence="1" key="1">
    <citation type="submission" date="2016-04" db="EMBL/GenBank/DDBJ databases">
        <authorList>
            <person name="Evans L.H."/>
            <person name="Alamgir A."/>
            <person name="Owens N."/>
            <person name="Weber N.D."/>
            <person name="Virtaneva K."/>
            <person name="Barbian K."/>
            <person name="Babar A."/>
            <person name="Rosenke K."/>
        </authorList>
    </citation>
    <scope>NUCLEOTIDE SEQUENCE</scope>
    <source>
        <strain evidence="1">Nono1</strain>
    </source>
</reference>